<name>A0ABT2M8Y1_9MYCO</name>
<organism evidence="2 3">
    <name type="scientific">Mycobacterium deserti</name>
    <dbReference type="NCBI Taxonomy" id="2978347"/>
    <lineage>
        <taxon>Bacteria</taxon>
        <taxon>Bacillati</taxon>
        <taxon>Actinomycetota</taxon>
        <taxon>Actinomycetes</taxon>
        <taxon>Mycobacteriales</taxon>
        <taxon>Mycobacteriaceae</taxon>
        <taxon>Mycobacterium</taxon>
    </lineage>
</organism>
<proteinExistence type="predicted"/>
<feature type="transmembrane region" description="Helical" evidence="1">
    <location>
        <begin position="381"/>
        <end position="403"/>
    </location>
</feature>
<keyword evidence="1" id="KW-0472">Membrane</keyword>
<feature type="transmembrane region" description="Helical" evidence="1">
    <location>
        <begin position="339"/>
        <end position="361"/>
    </location>
</feature>
<dbReference type="Pfam" id="PF07907">
    <property type="entry name" value="YibE_F"/>
    <property type="match status" value="1"/>
</dbReference>
<dbReference type="PANTHER" id="PTHR41771:SF1">
    <property type="entry name" value="MEMBRANE PROTEIN"/>
    <property type="match status" value="1"/>
</dbReference>
<feature type="transmembrane region" description="Helical" evidence="1">
    <location>
        <begin position="20"/>
        <end position="44"/>
    </location>
</feature>
<keyword evidence="1" id="KW-0812">Transmembrane</keyword>
<comment type="caution">
    <text evidence="2">The sequence shown here is derived from an EMBL/GenBank/DDBJ whole genome shotgun (WGS) entry which is preliminary data.</text>
</comment>
<feature type="transmembrane region" description="Helical" evidence="1">
    <location>
        <begin position="278"/>
        <end position="299"/>
    </location>
</feature>
<dbReference type="RefSeq" id="WP_260992767.1">
    <property type="nucleotide sequence ID" value="NZ_JAODWD010000002.1"/>
</dbReference>
<evidence type="ECO:0000313" key="3">
    <source>
        <dbReference type="Proteomes" id="UP001206639"/>
    </source>
</evidence>
<keyword evidence="1" id="KW-1133">Transmembrane helix</keyword>
<dbReference type="InterPro" id="IPR012507">
    <property type="entry name" value="YibE_F"/>
</dbReference>
<evidence type="ECO:0000313" key="2">
    <source>
        <dbReference type="EMBL" id="MCT7658732.1"/>
    </source>
</evidence>
<feature type="transmembrane region" description="Helical" evidence="1">
    <location>
        <begin position="238"/>
        <end position="258"/>
    </location>
</feature>
<feature type="transmembrane region" description="Helical" evidence="1">
    <location>
        <begin position="185"/>
        <end position="204"/>
    </location>
</feature>
<reference evidence="3" key="1">
    <citation type="submission" date="2023-07" db="EMBL/GenBank/DDBJ databases">
        <authorList>
            <person name="Deng Y."/>
            <person name="Zhang Y.-Q."/>
        </authorList>
    </citation>
    <scope>NUCLEOTIDE SEQUENCE [LARGE SCALE GENOMIC DNA]</scope>
    <source>
        <strain evidence="3">CPCC 205710</strain>
    </source>
</reference>
<evidence type="ECO:0000256" key="1">
    <source>
        <dbReference type="SAM" id="Phobius"/>
    </source>
</evidence>
<feature type="transmembrane region" description="Helical" evidence="1">
    <location>
        <begin position="210"/>
        <end position="229"/>
    </location>
</feature>
<protein>
    <submittedName>
        <fullName evidence="2">YibE/F family protein</fullName>
    </submittedName>
</protein>
<dbReference type="Proteomes" id="UP001206639">
    <property type="component" value="Unassembled WGS sequence"/>
</dbReference>
<sequence length="422" mass="43172">MTHSHAHSHSLQGPSPLGPLAARIVVGLLVAIGVVVLACAAWLWPTQQKVDIPLPFQNAAGGAVTTEGGHVVSSRATACGSSSVGQVLTSVPAPAQDGGGQCVQTLIAIDSGPNTGANTVLEFSGGPGQPNLAVGDEIRISREVDETGTTTYSFYDYERAWPLFGLAAVFAVVVVAVAGWRGLRALIGIVVAFLVLVAFMLPALRDGTSAIPVALVASAVILYAVIYLAHGVSLRTSAALLGTLTSLLLAALLSWGAIELTHLTGLSEDQNNEVAAYLGDVSITGLLLAGFIVGSLGVLNDVTVTQASTVFEMAGLENSSRRTIFLGAMRVGRDHIASTVYTLVLAYAGSALPLLLLFSVANRSLADVLTSESVAIEIARSAVGGIALALSVPLTTGIAAVLATPRTATAPAVPSGRRRSRT</sequence>
<feature type="transmembrane region" description="Helical" evidence="1">
    <location>
        <begin position="160"/>
        <end position="178"/>
    </location>
</feature>
<dbReference type="PANTHER" id="PTHR41771">
    <property type="entry name" value="MEMBRANE PROTEIN-RELATED"/>
    <property type="match status" value="1"/>
</dbReference>
<keyword evidence="3" id="KW-1185">Reference proteome</keyword>
<gene>
    <name evidence="2" type="ORF">N4S67_09885</name>
</gene>
<accession>A0ABT2M8Y1</accession>
<dbReference type="EMBL" id="JAODWD010000002">
    <property type="protein sequence ID" value="MCT7658732.1"/>
    <property type="molecule type" value="Genomic_DNA"/>
</dbReference>